<evidence type="ECO:0000256" key="7">
    <source>
        <dbReference type="SAM" id="Phobius"/>
    </source>
</evidence>
<evidence type="ECO:0000256" key="4">
    <source>
        <dbReference type="ARBA" id="ARBA00022692"/>
    </source>
</evidence>
<proteinExistence type="inferred from homology"/>
<dbReference type="EMBL" id="VZDO01000029">
    <property type="protein sequence ID" value="KAB0675821.1"/>
    <property type="molecule type" value="Genomic_DNA"/>
</dbReference>
<dbReference type="Pfam" id="PF07681">
    <property type="entry name" value="DoxX"/>
    <property type="match status" value="1"/>
</dbReference>
<sequence>MNNNAILLIARVLLSIIFIVAGFGKLTGAEGFAGMLGGMGFPSPLALAYLTGLCELVGGLCVLLGFQVRIVGPLMALFCLFTGYIAHLGDATALMKNIALAGGYLTLAVTGAGAFSFEGRKRVSAYA</sequence>
<dbReference type="InterPro" id="IPR032808">
    <property type="entry name" value="DoxX"/>
</dbReference>
<keyword evidence="3" id="KW-1003">Cell membrane</keyword>
<dbReference type="GO" id="GO:0005886">
    <property type="term" value="C:plasma membrane"/>
    <property type="evidence" value="ECO:0007669"/>
    <property type="project" value="UniProtKB-SubCell"/>
</dbReference>
<accession>A0A7V7TUA6</accession>
<evidence type="ECO:0000256" key="1">
    <source>
        <dbReference type="ARBA" id="ARBA00004651"/>
    </source>
</evidence>
<feature type="transmembrane region" description="Helical" evidence="7">
    <location>
        <begin position="98"/>
        <end position="117"/>
    </location>
</feature>
<dbReference type="Proteomes" id="UP000432089">
    <property type="component" value="Unassembled WGS sequence"/>
</dbReference>
<evidence type="ECO:0000256" key="2">
    <source>
        <dbReference type="ARBA" id="ARBA00006679"/>
    </source>
</evidence>
<dbReference type="PANTHER" id="PTHR33452">
    <property type="entry name" value="OXIDOREDUCTASE CATD-RELATED"/>
    <property type="match status" value="1"/>
</dbReference>
<dbReference type="PANTHER" id="PTHR33452:SF1">
    <property type="entry name" value="INNER MEMBRANE PROTEIN YPHA-RELATED"/>
    <property type="match status" value="1"/>
</dbReference>
<gene>
    <name evidence="8" type="ORF">F6X38_22715</name>
</gene>
<comment type="subcellular location">
    <subcellularLocation>
        <location evidence="1">Cell membrane</location>
        <topology evidence="1">Multi-pass membrane protein</topology>
    </subcellularLocation>
</comment>
<evidence type="ECO:0000313" key="8">
    <source>
        <dbReference type="EMBL" id="KAB0675821.1"/>
    </source>
</evidence>
<evidence type="ECO:0000256" key="6">
    <source>
        <dbReference type="ARBA" id="ARBA00023136"/>
    </source>
</evidence>
<feature type="transmembrane region" description="Helical" evidence="7">
    <location>
        <begin position="5"/>
        <end position="24"/>
    </location>
</feature>
<dbReference type="RefSeq" id="WP_150973937.1">
    <property type="nucleotide sequence ID" value="NZ_VZDO01000029.1"/>
</dbReference>
<keyword evidence="5 7" id="KW-1133">Transmembrane helix</keyword>
<feature type="transmembrane region" description="Helical" evidence="7">
    <location>
        <begin position="44"/>
        <end position="63"/>
    </location>
</feature>
<keyword evidence="6 7" id="KW-0472">Membrane</keyword>
<keyword evidence="4 7" id="KW-0812">Transmembrane</keyword>
<evidence type="ECO:0000256" key="5">
    <source>
        <dbReference type="ARBA" id="ARBA00022989"/>
    </source>
</evidence>
<comment type="caution">
    <text evidence="8">The sequence shown here is derived from an EMBL/GenBank/DDBJ whole genome shotgun (WGS) entry which is preliminary data.</text>
</comment>
<dbReference type="InterPro" id="IPR051907">
    <property type="entry name" value="DoxX-like_oxidoreductase"/>
</dbReference>
<evidence type="ECO:0000256" key="3">
    <source>
        <dbReference type="ARBA" id="ARBA00022475"/>
    </source>
</evidence>
<feature type="transmembrane region" description="Helical" evidence="7">
    <location>
        <begin position="70"/>
        <end position="86"/>
    </location>
</feature>
<evidence type="ECO:0000313" key="9">
    <source>
        <dbReference type="Proteomes" id="UP000432089"/>
    </source>
</evidence>
<keyword evidence="9" id="KW-1185">Reference proteome</keyword>
<comment type="similarity">
    <text evidence="2">Belongs to the DoxX family.</text>
</comment>
<dbReference type="AlphaFoldDB" id="A0A7V7TUA6"/>
<protein>
    <submittedName>
        <fullName evidence="8">DoxX family protein</fullName>
    </submittedName>
</protein>
<name>A0A7V7TUA6_9HYPH</name>
<reference evidence="8 9" key="1">
    <citation type="submission" date="2019-09" db="EMBL/GenBank/DDBJ databases">
        <title>YIM 132180 draft genome.</title>
        <authorList>
            <person name="Zhang K."/>
        </authorList>
    </citation>
    <scope>NUCLEOTIDE SEQUENCE [LARGE SCALE GENOMIC DNA]</scope>
    <source>
        <strain evidence="8 9">YIM 132180</strain>
    </source>
</reference>
<organism evidence="8 9">
    <name type="scientific">Plantimonas leprariae</name>
    <dbReference type="NCBI Taxonomy" id="2615207"/>
    <lineage>
        <taxon>Bacteria</taxon>
        <taxon>Pseudomonadati</taxon>
        <taxon>Pseudomonadota</taxon>
        <taxon>Alphaproteobacteria</taxon>
        <taxon>Hyphomicrobiales</taxon>
        <taxon>Aurantimonadaceae</taxon>
        <taxon>Plantimonas</taxon>
    </lineage>
</organism>